<dbReference type="SUPFAM" id="SSF49464">
    <property type="entry name" value="Carboxypeptidase regulatory domain-like"/>
    <property type="match status" value="1"/>
</dbReference>
<sequence>MKKCKKQTLGLKLVYFLMILSGSIFSAQAQQTVSGTVTDNEGELLPGVNVVVKGTNRGVVADFDGNYNIKVDRGEVLLFSFVGFEAKEELVGGNTIINVVLQESSENLDEVVVVAYGTKKKRDVIGSIAKVDGAKIAQTATGSITTALAGRASGVQVTNGQVTLRGISSINSGNSPLWIVDGVGGGQGDINPNDVESIEVLKDAAATAVYGSRASNGVIIVTTKRGKRGNPRFNLNYHSGLSQFTNTDLGYAGTDRLFDIMEIGSQNYDGTSWDFQQSVMSQNPWATGNETITNEEARSTNTNWNDLLTRVGSYHDVNFSASSGTENSNLYATVNYRSYDGNYINEGGENVSGRLNVEFVKGSLTYGLRIFGKYNKSSNSGAGFVHGLTWLPVYSDTNASGYWNAETGAHPLANSDPKFRSNNSRNFGVNSVVFAKWKMPFVKGLTLSANYQPNISMGKSDSYKAGAITQNFATQGNTGNGSATQSYGYVFNSLVNYNHTFGEDHNIDFVGGFEQGASKSTWTGVQGTNLLGVFHEVRKSTDPITGSDYLSSEGYRRNFFSRLDYKFKDRYLLGASVSREGSAKFVKENRWGTFYSGSAGWIISDENFLSSADWISLLKLRGSIGQTGNSSIPYVTETNYSTNTSIRNYGGVGNTYITNFANKLASWETSTMSDFGVDFGFLKNRVNGSIAYYKQDVEDMLLATPLPYSSGLASGNGGTARGGSFVENIGDMVNKGIELDVSWVAVNNDKFSWTVGGNVAFNENEVVALNPEADKTGKGIIKYAANRYYTLTRSGAAIGQYYLPESAGVDPQTGVSMIYEVDREVYEETGATVKTGRLIPATTNNKGNNRMIQENKTALPTYYGGFFNDFKYKNFDLSVLFSFQGGNYIYNDDLYKGLGTGSAPVLADAYTKSWEKPGDIAEYPQLVYGNRYPYNDEGEYVEGGKFLYDGAESKFLQRGDYIKLKELVLGYSIPASVIDRLGVSKCRLYFNATNLLTITDYTGFDPELQRYGGDGVLNGMTSRSSGPQRRTFSLGINLNF</sequence>
<dbReference type="InterPro" id="IPR023996">
    <property type="entry name" value="TonB-dep_OMP_SusC/RagA"/>
</dbReference>
<dbReference type="NCBIfam" id="TIGR04057">
    <property type="entry name" value="SusC_RagA_signa"/>
    <property type="match status" value="1"/>
</dbReference>
<dbReference type="RefSeq" id="WP_076456981.1">
    <property type="nucleotide sequence ID" value="NZ_FTOB01000009.1"/>
</dbReference>
<evidence type="ECO:0000256" key="4">
    <source>
        <dbReference type="ARBA" id="ARBA00022692"/>
    </source>
</evidence>
<keyword evidence="6 7" id="KW-0998">Cell outer membrane</keyword>
<feature type="chain" id="PRO_5047232366" evidence="8">
    <location>
        <begin position="30"/>
        <end position="1040"/>
    </location>
</feature>
<keyword evidence="8" id="KW-0732">Signal</keyword>
<dbReference type="Gene3D" id="2.60.40.1120">
    <property type="entry name" value="Carboxypeptidase-like, regulatory domain"/>
    <property type="match status" value="1"/>
</dbReference>
<dbReference type="PROSITE" id="PS52016">
    <property type="entry name" value="TONB_DEPENDENT_REC_3"/>
    <property type="match status" value="1"/>
</dbReference>
<comment type="subcellular location">
    <subcellularLocation>
        <location evidence="1 7">Cell outer membrane</location>
        <topology evidence="1 7">Multi-pass membrane protein</topology>
    </subcellularLocation>
</comment>
<feature type="signal peptide" evidence="8">
    <location>
        <begin position="1"/>
        <end position="29"/>
    </location>
</feature>
<keyword evidence="4 7" id="KW-0812">Transmembrane</keyword>
<organism evidence="10 11">
    <name type="scientific">Zobellia uliginosa</name>
    <dbReference type="NCBI Taxonomy" id="143224"/>
    <lineage>
        <taxon>Bacteria</taxon>
        <taxon>Pseudomonadati</taxon>
        <taxon>Bacteroidota</taxon>
        <taxon>Flavobacteriia</taxon>
        <taxon>Flavobacteriales</taxon>
        <taxon>Flavobacteriaceae</taxon>
        <taxon>Zobellia</taxon>
    </lineage>
</organism>
<evidence type="ECO:0000256" key="7">
    <source>
        <dbReference type="PROSITE-ProRule" id="PRU01360"/>
    </source>
</evidence>
<dbReference type="InterPro" id="IPR039426">
    <property type="entry name" value="TonB-dep_rcpt-like"/>
</dbReference>
<comment type="similarity">
    <text evidence="7">Belongs to the TonB-dependent receptor family.</text>
</comment>
<gene>
    <name evidence="10" type="ORF">SAMN05421766_10958</name>
</gene>
<evidence type="ECO:0000256" key="3">
    <source>
        <dbReference type="ARBA" id="ARBA00022452"/>
    </source>
</evidence>
<dbReference type="Gene3D" id="2.170.130.10">
    <property type="entry name" value="TonB-dependent receptor, plug domain"/>
    <property type="match status" value="1"/>
</dbReference>
<keyword evidence="3 7" id="KW-1134">Transmembrane beta strand</keyword>
<evidence type="ECO:0000256" key="5">
    <source>
        <dbReference type="ARBA" id="ARBA00023136"/>
    </source>
</evidence>
<evidence type="ECO:0000256" key="6">
    <source>
        <dbReference type="ARBA" id="ARBA00023237"/>
    </source>
</evidence>
<accession>A0ABY1L1C5</accession>
<evidence type="ECO:0000256" key="2">
    <source>
        <dbReference type="ARBA" id="ARBA00022448"/>
    </source>
</evidence>
<reference evidence="10 11" key="1">
    <citation type="submission" date="2017-01" db="EMBL/GenBank/DDBJ databases">
        <authorList>
            <person name="Varghese N."/>
            <person name="Submissions S."/>
        </authorList>
    </citation>
    <scope>NUCLEOTIDE SEQUENCE [LARGE SCALE GENOMIC DNA]</scope>
    <source>
        <strain evidence="10 11">DSM 2061</strain>
    </source>
</reference>
<feature type="domain" description="TonB-dependent receptor plug" evidence="9">
    <location>
        <begin position="120"/>
        <end position="218"/>
    </location>
</feature>
<evidence type="ECO:0000256" key="8">
    <source>
        <dbReference type="SAM" id="SignalP"/>
    </source>
</evidence>
<protein>
    <submittedName>
        <fullName evidence="10">TonB-linked outer membrane protein, SusC/RagA family</fullName>
    </submittedName>
</protein>
<dbReference type="InterPro" id="IPR008969">
    <property type="entry name" value="CarboxyPept-like_regulatory"/>
</dbReference>
<evidence type="ECO:0000256" key="1">
    <source>
        <dbReference type="ARBA" id="ARBA00004571"/>
    </source>
</evidence>
<keyword evidence="11" id="KW-1185">Reference proteome</keyword>
<dbReference type="InterPro" id="IPR037066">
    <property type="entry name" value="Plug_dom_sf"/>
</dbReference>
<comment type="caution">
    <text evidence="10">The sequence shown here is derived from an EMBL/GenBank/DDBJ whole genome shotgun (WGS) entry which is preliminary data.</text>
</comment>
<dbReference type="Pfam" id="PF13715">
    <property type="entry name" value="CarbopepD_reg_2"/>
    <property type="match status" value="1"/>
</dbReference>
<dbReference type="SUPFAM" id="SSF56935">
    <property type="entry name" value="Porins"/>
    <property type="match status" value="1"/>
</dbReference>
<dbReference type="Gene3D" id="2.40.170.20">
    <property type="entry name" value="TonB-dependent receptor, beta-barrel domain"/>
    <property type="match status" value="1"/>
</dbReference>
<dbReference type="InterPro" id="IPR023997">
    <property type="entry name" value="TonB-dep_OMP_SusC/RagA_CS"/>
</dbReference>
<dbReference type="Pfam" id="PF07715">
    <property type="entry name" value="Plug"/>
    <property type="match status" value="1"/>
</dbReference>
<keyword evidence="2 7" id="KW-0813">Transport</keyword>
<evidence type="ECO:0000313" key="11">
    <source>
        <dbReference type="Proteomes" id="UP000185728"/>
    </source>
</evidence>
<evidence type="ECO:0000313" key="10">
    <source>
        <dbReference type="EMBL" id="SIT08834.1"/>
    </source>
</evidence>
<dbReference type="NCBIfam" id="TIGR04056">
    <property type="entry name" value="OMP_RagA_SusC"/>
    <property type="match status" value="1"/>
</dbReference>
<dbReference type="Proteomes" id="UP000185728">
    <property type="component" value="Unassembled WGS sequence"/>
</dbReference>
<evidence type="ECO:0000259" key="9">
    <source>
        <dbReference type="Pfam" id="PF07715"/>
    </source>
</evidence>
<dbReference type="InterPro" id="IPR012910">
    <property type="entry name" value="Plug_dom"/>
</dbReference>
<keyword evidence="5 7" id="KW-0472">Membrane</keyword>
<proteinExistence type="inferred from homology"/>
<name>A0ABY1L1C5_9FLAO</name>
<dbReference type="EMBL" id="FTOB01000009">
    <property type="protein sequence ID" value="SIT08834.1"/>
    <property type="molecule type" value="Genomic_DNA"/>
</dbReference>
<dbReference type="InterPro" id="IPR036942">
    <property type="entry name" value="Beta-barrel_TonB_sf"/>
</dbReference>